<sequence length="190" mass="22327">MYSYVKTWIAHISECLLLSLNPLFRTSLRYGEDSKALRLHAKQKLRIDSNTYFQVQGELDTRLGQPGSSTALIRHFYPNLSATLGVGLRYDKRDKLRYTVSAKKTFPVTLDGFLNFKIKGGCDVDNDFKERKSRAAAEFTWNVFNFQKDQDVRLRIGYEIFQQVPYLQVRENNWTFNADYKGRWNVRYDL</sequence>
<comment type="function">
    <text evidence="13">Voltage-dependent rectifying anion channel that facilitates the translocation between chloroplast and cytoplasm of phosphorylated carbohydrates such as triosephosphate, 3-phosphoglycerate and inorganic phosphate (Pi) depending of ATP to triosephosphate ratio in the plastidial intermembrane space; in high triosephosphate/ATP conditions (e.g. photosynthesis), export of triosphosphate from chloroplast (outward rectifying channels), but in high ATP/triosephosphate conditions (e.g. dark phase), import of phosphosolutes (inward rectifying channels).</text>
</comment>
<dbReference type="InterPro" id="IPR034575">
    <property type="entry name" value="OEP21"/>
</dbReference>
<evidence type="ECO:0008006" key="16">
    <source>
        <dbReference type="Google" id="ProtNLM"/>
    </source>
</evidence>
<evidence type="ECO:0000313" key="15">
    <source>
        <dbReference type="Proteomes" id="UP001386955"/>
    </source>
</evidence>
<evidence type="ECO:0000256" key="5">
    <source>
        <dbReference type="ARBA" id="ARBA00022452"/>
    </source>
</evidence>
<dbReference type="GO" id="GO:0015288">
    <property type="term" value="F:porin activity"/>
    <property type="evidence" value="ECO:0007669"/>
    <property type="project" value="UniProtKB-KW"/>
</dbReference>
<evidence type="ECO:0000256" key="7">
    <source>
        <dbReference type="ARBA" id="ARBA00022640"/>
    </source>
</evidence>
<dbReference type="GO" id="GO:0034426">
    <property type="term" value="C:etioplast membrane"/>
    <property type="evidence" value="ECO:0007669"/>
    <property type="project" value="UniProtKB-SubCell"/>
</dbReference>
<dbReference type="GO" id="GO:0008308">
    <property type="term" value="F:voltage-gated monoatomic anion channel activity"/>
    <property type="evidence" value="ECO:0007669"/>
    <property type="project" value="InterPro"/>
</dbReference>
<dbReference type="GO" id="GO:0009707">
    <property type="term" value="C:chloroplast outer membrane"/>
    <property type="evidence" value="ECO:0007669"/>
    <property type="project" value="UniProtKB-SubCell"/>
</dbReference>
<keyword evidence="9" id="KW-1002">Plastid outer membrane</keyword>
<evidence type="ECO:0000256" key="4">
    <source>
        <dbReference type="ARBA" id="ARBA00022448"/>
    </source>
</evidence>
<keyword evidence="15" id="KW-1185">Reference proteome</keyword>
<keyword evidence="5" id="KW-1134">Transmembrane beta strand</keyword>
<comment type="caution">
    <text evidence="14">The sequence shown here is derived from an EMBL/GenBank/DDBJ whole genome shotgun (WGS) entry which is preliminary data.</text>
</comment>
<evidence type="ECO:0000256" key="11">
    <source>
        <dbReference type="ARBA" id="ARBA00023114"/>
    </source>
</evidence>
<name>A0AAN9SWX3_PSOTE</name>
<evidence type="ECO:0000313" key="14">
    <source>
        <dbReference type="EMBL" id="KAK7409851.1"/>
    </source>
</evidence>
<evidence type="ECO:0000256" key="13">
    <source>
        <dbReference type="ARBA" id="ARBA00024941"/>
    </source>
</evidence>
<keyword evidence="10" id="KW-0406">Ion transport</keyword>
<evidence type="ECO:0000256" key="8">
    <source>
        <dbReference type="ARBA" id="ARBA00022692"/>
    </source>
</evidence>
<dbReference type="PANTHER" id="PTHR35993">
    <property type="entry name" value="OUTER ENVELOPE PORE PROTEIN 21B, CHLOROPLASTIC"/>
    <property type="match status" value="1"/>
</dbReference>
<gene>
    <name evidence="14" type="ORF">VNO78_00212</name>
</gene>
<evidence type="ECO:0000256" key="9">
    <source>
        <dbReference type="ARBA" id="ARBA00022805"/>
    </source>
</evidence>
<evidence type="ECO:0000256" key="1">
    <source>
        <dbReference type="ARBA" id="ARBA00004396"/>
    </source>
</evidence>
<reference evidence="14 15" key="1">
    <citation type="submission" date="2024-01" db="EMBL/GenBank/DDBJ databases">
        <title>The genomes of 5 underutilized Papilionoideae crops provide insights into root nodulation and disease resistanc.</title>
        <authorList>
            <person name="Jiang F."/>
        </authorList>
    </citation>
    <scope>NUCLEOTIDE SEQUENCE [LARGE SCALE GENOMIC DNA]</scope>
    <source>
        <strain evidence="14">DUOXIRENSHENG_FW03</strain>
        <tissue evidence="14">Leaves</tissue>
    </source>
</reference>
<protein>
    <recommendedName>
        <fullName evidence="16">Outer envelope pore protein 21, chloroplastic</fullName>
    </recommendedName>
</protein>
<comment type="subcellular location">
    <subcellularLocation>
        <location evidence="1">Plastid</location>
        <location evidence="1">Chloroplast outer membrane</location>
        <topology evidence="1">Multi-pass membrane protein</topology>
    </subcellularLocation>
    <subcellularLocation>
        <location evidence="2">Plastid</location>
        <location evidence="2">Etioplast membrane</location>
        <topology evidence="2">Multi-pass membrane protein</topology>
    </subcellularLocation>
</comment>
<evidence type="ECO:0000256" key="3">
    <source>
        <dbReference type="ARBA" id="ARBA00009945"/>
    </source>
</evidence>
<evidence type="ECO:0000256" key="6">
    <source>
        <dbReference type="ARBA" id="ARBA00022528"/>
    </source>
</evidence>
<dbReference type="PANTHER" id="PTHR35993:SF1">
    <property type="entry name" value="OUTER ENVELOPE PORE PROTEIN 21B, CHLOROPLASTIC"/>
    <property type="match status" value="1"/>
</dbReference>
<keyword evidence="8" id="KW-0812">Transmembrane</keyword>
<evidence type="ECO:0000256" key="10">
    <source>
        <dbReference type="ARBA" id="ARBA00023065"/>
    </source>
</evidence>
<accession>A0AAN9SWX3</accession>
<keyword evidence="12" id="KW-0472">Membrane</keyword>
<keyword evidence="4" id="KW-0813">Transport</keyword>
<organism evidence="14 15">
    <name type="scientific">Psophocarpus tetragonolobus</name>
    <name type="common">Winged bean</name>
    <name type="synonym">Dolichos tetragonolobus</name>
    <dbReference type="NCBI Taxonomy" id="3891"/>
    <lineage>
        <taxon>Eukaryota</taxon>
        <taxon>Viridiplantae</taxon>
        <taxon>Streptophyta</taxon>
        <taxon>Embryophyta</taxon>
        <taxon>Tracheophyta</taxon>
        <taxon>Spermatophyta</taxon>
        <taxon>Magnoliopsida</taxon>
        <taxon>eudicotyledons</taxon>
        <taxon>Gunneridae</taxon>
        <taxon>Pentapetalae</taxon>
        <taxon>rosids</taxon>
        <taxon>fabids</taxon>
        <taxon>Fabales</taxon>
        <taxon>Fabaceae</taxon>
        <taxon>Papilionoideae</taxon>
        <taxon>50 kb inversion clade</taxon>
        <taxon>NPAAA clade</taxon>
        <taxon>indigoferoid/millettioid clade</taxon>
        <taxon>Phaseoleae</taxon>
        <taxon>Psophocarpus</taxon>
    </lineage>
</organism>
<dbReference type="Proteomes" id="UP001386955">
    <property type="component" value="Unassembled WGS sequence"/>
</dbReference>
<dbReference type="GO" id="GO:0046930">
    <property type="term" value="C:pore complex"/>
    <property type="evidence" value="ECO:0007669"/>
    <property type="project" value="UniProtKB-KW"/>
</dbReference>
<dbReference type="AlphaFoldDB" id="A0AAN9SWX3"/>
<dbReference type="GO" id="GO:0044070">
    <property type="term" value="P:regulation of monoatomic anion transport"/>
    <property type="evidence" value="ECO:0007669"/>
    <property type="project" value="InterPro"/>
</dbReference>
<keyword evidence="11" id="KW-0626">Porin</keyword>
<comment type="similarity">
    <text evidence="3">Belongs to the plastid outer envelope porin OEP21 (TC 1.B.29) family.</text>
</comment>
<proteinExistence type="inferred from homology"/>
<keyword evidence="6" id="KW-0150">Chloroplast</keyword>
<keyword evidence="7" id="KW-0934">Plastid</keyword>
<evidence type="ECO:0000256" key="12">
    <source>
        <dbReference type="ARBA" id="ARBA00023136"/>
    </source>
</evidence>
<evidence type="ECO:0000256" key="2">
    <source>
        <dbReference type="ARBA" id="ARBA00004441"/>
    </source>
</evidence>
<dbReference type="EMBL" id="JAYMYS010000001">
    <property type="protein sequence ID" value="KAK7409851.1"/>
    <property type="molecule type" value="Genomic_DNA"/>
</dbReference>